<keyword evidence="1" id="KW-1133">Transmembrane helix</keyword>
<evidence type="ECO:0000256" key="1">
    <source>
        <dbReference type="SAM" id="Phobius"/>
    </source>
</evidence>
<keyword evidence="1" id="KW-0472">Membrane</keyword>
<dbReference type="InterPro" id="IPR019557">
    <property type="entry name" value="AminoTfrase-like_pln_mobile"/>
</dbReference>
<gene>
    <name evidence="3" type="ORF">CURHAP_LOCUS42622</name>
</gene>
<sequence>MKVNNEIEGDKQCLPSDEFYPIMHTFVLEWAESILNDFDDVLRQADIYGAVVISRYSYDFHPNVSRAFYELWGPLSNTFHHGNGEMGISLYPSTVGELLRIHSQLCIFHKKEQVFHDQWSHHFFQGEAIYGVVGNSNNIIPKHKAKDLKFPLNISCEGQLAAFLAFWHSLFVLPLDNAIRLECFYMASLMARGFRVSLAPAVLGLICHVLSIVATHRRGPGLANAYIPIHYMLGWLRGAFS</sequence>
<dbReference type="Pfam" id="PF10536">
    <property type="entry name" value="PMD"/>
    <property type="match status" value="1"/>
</dbReference>
<dbReference type="AlphaFoldDB" id="A0A6J5VCY8"/>
<proteinExistence type="predicted"/>
<evidence type="ECO:0000313" key="3">
    <source>
        <dbReference type="EMBL" id="CAB4286062.1"/>
    </source>
</evidence>
<reference evidence="3 4" key="1">
    <citation type="submission" date="2020-05" db="EMBL/GenBank/DDBJ databases">
        <authorList>
            <person name="Campoy J."/>
            <person name="Schneeberger K."/>
            <person name="Spophaly S."/>
        </authorList>
    </citation>
    <scope>NUCLEOTIDE SEQUENCE [LARGE SCALE GENOMIC DNA]</scope>
    <source>
        <strain evidence="3">PruArmRojPasFocal</strain>
    </source>
</reference>
<dbReference type="EMBL" id="CAEKDK010000007">
    <property type="protein sequence ID" value="CAB4286062.1"/>
    <property type="molecule type" value="Genomic_DNA"/>
</dbReference>
<feature type="transmembrane region" description="Helical" evidence="1">
    <location>
        <begin position="196"/>
        <end position="215"/>
    </location>
</feature>
<evidence type="ECO:0000313" key="4">
    <source>
        <dbReference type="Proteomes" id="UP000507222"/>
    </source>
</evidence>
<dbReference type="Proteomes" id="UP000507222">
    <property type="component" value="Unassembled WGS sequence"/>
</dbReference>
<accession>A0A6J5VCY8</accession>
<feature type="domain" description="Aminotransferase-like plant mobile" evidence="2">
    <location>
        <begin position="46"/>
        <end position="215"/>
    </location>
</feature>
<dbReference type="PANTHER" id="PTHR36607:SF20">
    <property type="entry name" value="AMINOTRANSFERASE-LIKE PLANT MOBILE DOMAIN-CONTAINING PROTEIN"/>
    <property type="match status" value="1"/>
</dbReference>
<organism evidence="3 4">
    <name type="scientific">Prunus armeniaca</name>
    <name type="common">Apricot</name>
    <name type="synonym">Armeniaca vulgaris</name>
    <dbReference type="NCBI Taxonomy" id="36596"/>
    <lineage>
        <taxon>Eukaryota</taxon>
        <taxon>Viridiplantae</taxon>
        <taxon>Streptophyta</taxon>
        <taxon>Embryophyta</taxon>
        <taxon>Tracheophyta</taxon>
        <taxon>Spermatophyta</taxon>
        <taxon>Magnoliopsida</taxon>
        <taxon>eudicotyledons</taxon>
        <taxon>Gunneridae</taxon>
        <taxon>Pentapetalae</taxon>
        <taxon>rosids</taxon>
        <taxon>fabids</taxon>
        <taxon>Rosales</taxon>
        <taxon>Rosaceae</taxon>
        <taxon>Amygdaloideae</taxon>
        <taxon>Amygdaleae</taxon>
        <taxon>Prunus</taxon>
    </lineage>
</organism>
<name>A0A6J5VCY8_PRUAR</name>
<dbReference type="PANTHER" id="PTHR36607">
    <property type="entry name" value="1,2-DIHYDROXY-3-KETO-5-METHYLTHIOPENTENE DIOXYGENASE 4"/>
    <property type="match status" value="1"/>
</dbReference>
<protein>
    <recommendedName>
        <fullName evidence="2">Aminotransferase-like plant mobile domain-containing protein</fullName>
    </recommendedName>
</protein>
<keyword evidence="1" id="KW-0812">Transmembrane</keyword>
<evidence type="ECO:0000259" key="2">
    <source>
        <dbReference type="Pfam" id="PF10536"/>
    </source>
</evidence>